<comment type="caution">
    <text evidence="15">The sequence shown here is derived from an EMBL/GenBank/DDBJ whole genome shotgun (WGS) entry which is preliminary data.</text>
</comment>
<gene>
    <name evidence="15" type="ORF">CQ405_06330</name>
</gene>
<name>A0A2P8QZT5_9BACT</name>
<sequence length="1795" mass="184905">MNKSYRHIYKDGVGWVAVAENASSVNSGKKSVVVGNSSNKFKTFNSFFENRNFLVKSLLLGALTLTPFSLNAAWIDAADSNGVIAGEKFDTKWSSGATLTLKAGNGVKIEKTGATSTTSDQTYTFSLDSSSLDINYTTANGTKQSTTLSKGFTFKGDDNLNITAGADGKLNFTLAQALKNITSITNGTQTYNFNSTGSNYQDNDVVRYSQIKDIKPIHYFSVNSTGGGNYNNDGATGSNAIAIGKNAKAAGNNSLAIGPDAIANKNFVTAIGNGAGFRTTQGESSVYLGQNAGSNGNHFVHGQRSWGSIYIGQDAGTEVTGDASIGIGSTAGWKHTGSQNIFMGDSAKPLKEGQNAYSYTFGNRNLIFGNQYIDKKVKEAESGKADYINDVIVIGTLAKAEKSQGIAIGSSRKDKVTGAYAKGKRSIAIGVSEDESKKGAQALGDDSIALGTESYAKGETSIAIGRDSNVTGKQSISIGYKNQVLGEKSGAFGDPSVVTGNGSYSFGNDNNISSDGSFIFGNNNTIAQNDTFVVGSKVTTTQANSVVLGNESTDRAATAETSATVGGITYGSFAGVGSEGNGVVSVGDTGKERQIINVAAGKISKDSTDAINGSQLYTTNNVVSNVGNTLVSKILGGNAEIEKTGENAGQLQMSDIGGTGKDTIDDAIKAAKTEVKAGKQVTVTDAPDKTDGHTIYTVNATKTTLAKKADGKVEVTGGTDVDGLLAYEIDLTQATKDDIQKGVDADTEVKKGLFFTGDNGSETGKISLGDKIALTGDTNIITNATGKSIAFSLNKDLTGITSIGGATGQGKITFGDNNVINANGGKITNVGAPTDGGDVTNKTYVDSVRTEVTSNDKSVTVKQTGNEHGKLVYDLKVDTDKIAETTRLAYKANGKDDNKEIVTLEKGLNFINGSNTVASIDKDGVVKYDLNDATKTIINNATNKDLNNLTNAGNTIISNIANKAVEVKEGSNVHITSSKDKDNGDGTKTTTYIVAADKSIVSVENTLKLDKNTTTEKDGAITTDYKLDLSQATKDSLAKADSAIQSFKVQANSEAAKDVTNGQTIKFINGSNINIIQDERNFTFALNKELTGINSIGGGTGSGSTITFGDKTIDVNGSKITNVGAPTDGGDVTNKTYVDSVRTEVKSTNGSVTVAQVGNKDGKLVYDLKVDTASIATNTKLAYKANSGTKNSVSLADGLNFVNGKNTIASVGADGNVTFGLKDDITLSSVTTGDTKVDTNGITITNTTDANKTVSLTDKGLNNGGNVISNVASALDKSGKQLKDLDASNADDKKILSSAATVGDLTKLKTNVTNNITNVSNILGDNKYVDGNGSLTEDGKLALRTNNADGRKTTENTNIIQAINNLNSQGTRFFHVNSDVNAIGAERPVDDNDSSAGSYGSISIGIRADVGDSAKHSISIGTDSNVTGKSSIAIGYGNQVKGNHSGAFGDPTVVTGDNAYSIGNNNKIDHNNTFVLGNKVTSKTANSVILGNLSTDRAATSETKATVASIDGKTSITYGNFAGKGSMDNGVVSVGAAGNERQVINVAAGKISKDSTDAINGSQLFATNQVIGNVAGSIKNILGGDANVTSDGDITMNDIGGTGATTIDGAIRSIKSGGTNLIDGKPASSKPKDKASAVANGKGSTAVGYGSVADGKNSVALGAGSNDGGRENTVSVGSKGNERTISNVAPGKLGTDAVNLNQLNQGLAGVYSDINKYKDSANAGIASAIALGMLPQSNIPGKGLLSLGTGYHNGESAISIGISKVSDNAKWIFKGGVSYNSEKDVSAGASVGFHF</sequence>
<evidence type="ECO:0000259" key="12">
    <source>
        <dbReference type="Pfam" id="PF03895"/>
    </source>
</evidence>
<dbReference type="InterPro" id="IPR008635">
    <property type="entry name" value="Coiled_stalk_dom"/>
</dbReference>
<dbReference type="Gene3D" id="6.20.50.100">
    <property type="match status" value="1"/>
</dbReference>
<keyword evidence="7" id="KW-0732">Signal</keyword>
<organism evidence="15 16">
    <name type="scientific">Campylobacter blaseri</name>
    <dbReference type="NCBI Taxonomy" id="2042961"/>
    <lineage>
        <taxon>Bacteria</taxon>
        <taxon>Pseudomonadati</taxon>
        <taxon>Campylobacterota</taxon>
        <taxon>Epsilonproteobacteria</taxon>
        <taxon>Campylobacterales</taxon>
        <taxon>Campylobacteraceae</taxon>
        <taxon>Campylobacter</taxon>
    </lineage>
</organism>
<evidence type="ECO:0000256" key="5">
    <source>
        <dbReference type="ARBA" id="ARBA00022452"/>
    </source>
</evidence>
<proteinExistence type="inferred from homology"/>
<dbReference type="GO" id="GO:0009279">
    <property type="term" value="C:cell outer membrane"/>
    <property type="evidence" value="ECO:0007669"/>
    <property type="project" value="UniProtKB-SubCell"/>
</dbReference>
<dbReference type="Gene3D" id="1.20.5.170">
    <property type="match status" value="2"/>
</dbReference>
<keyword evidence="6" id="KW-0812">Transmembrane</keyword>
<dbReference type="Proteomes" id="UP000240535">
    <property type="component" value="Unassembled WGS sequence"/>
</dbReference>
<dbReference type="InterPro" id="IPR005594">
    <property type="entry name" value="YadA_C"/>
</dbReference>
<evidence type="ECO:0000256" key="7">
    <source>
        <dbReference type="ARBA" id="ARBA00022729"/>
    </source>
</evidence>
<dbReference type="Gene3D" id="3.30.1300.30">
    <property type="entry name" value="GSPII I/J protein-like"/>
    <property type="match status" value="1"/>
</dbReference>
<feature type="domain" description="Trimeric autotransporter adhesin YadA-like stalk" evidence="14">
    <location>
        <begin position="1542"/>
        <end position="1581"/>
    </location>
</feature>
<evidence type="ECO:0000256" key="8">
    <source>
        <dbReference type="ARBA" id="ARBA00022927"/>
    </source>
</evidence>
<evidence type="ECO:0000256" key="6">
    <source>
        <dbReference type="ARBA" id="ARBA00022692"/>
    </source>
</evidence>
<dbReference type="RefSeq" id="WP_106871823.1">
    <property type="nucleotide sequence ID" value="NZ_CP053841.1"/>
</dbReference>
<feature type="domain" description="Trimeric autotransporter adhesin YadA-like head" evidence="13">
    <location>
        <begin position="235"/>
        <end position="261"/>
    </location>
</feature>
<keyword evidence="16" id="KW-1185">Reference proteome</keyword>
<evidence type="ECO:0000259" key="13">
    <source>
        <dbReference type="Pfam" id="PF05658"/>
    </source>
</evidence>
<comment type="subcellular location">
    <subcellularLocation>
        <location evidence="2">Cell outer membrane</location>
    </subcellularLocation>
    <subcellularLocation>
        <location evidence="1">Cell surface</location>
    </subcellularLocation>
</comment>
<feature type="domain" description="Trimeric autotransporter adhesin YadA-like head" evidence="13">
    <location>
        <begin position="1413"/>
        <end position="1437"/>
    </location>
</feature>
<dbReference type="Pfam" id="PF05658">
    <property type="entry name" value="YadA_head"/>
    <property type="match status" value="5"/>
</dbReference>
<feature type="compositionally biased region" description="Polar residues" evidence="11">
    <location>
        <begin position="1672"/>
        <end position="1687"/>
    </location>
</feature>
<dbReference type="SUPFAM" id="SSF54523">
    <property type="entry name" value="Pili subunits"/>
    <property type="match status" value="1"/>
</dbReference>
<evidence type="ECO:0000256" key="11">
    <source>
        <dbReference type="SAM" id="MobiDB-lite"/>
    </source>
</evidence>
<keyword evidence="8" id="KW-0653">Protein transport</keyword>
<evidence type="ECO:0000313" key="15">
    <source>
        <dbReference type="EMBL" id="PSM51742.1"/>
    </source>
</evidence>
<dbReference type="CDD" id="cd12820">
    <property type="entry name" value="LbR_YadA-like"/>
    <property type="match status" value="1"/>
</dbReference>
<evidence type="ECO:0000256" key="9">
    <source>
        <dbReference type="ARBA" id="ARBA00023136"/>
    </source>
</evidence>
<dbReference type="OrthoDB" id="1631723at2"/>
<dbReference type="Pfam" id="PF03895">
    <property type="entry name" value="YadA_anchor"/>
    <property type="match status" value="1"/>
</dbReference>
<comment type="similarity">
    <text evidence="3">Belongs to the autotransporter-2 (AT-2) (TC 1.B.40) family.</text>
</comment>
<feature type="domain" description="Trimeric autotransporter adhesin YadA-like C-terminal membrane anchor" evidence="12">
    <location>
        <begin position="1735"/>
        <end position="1795"/>
    </location>
</feature>
<feature type="domain" description="Trimeric autotransporter adhesin YadA-like stalk" evidence="14">
    <location>
        <begin position="594"/>
        <end position="632"/>
    </location>
</feature>
<evidence type="ECO:0000256" key="10">
    <source>
        <dbReference type="ARBA" id="ARBA00023237"/>
    </source>
</evidence>
<dbReference type="InterPro" id="IPR045584">
    <property type="entry name" value="Pilin-like"/>
</dbReference>
<evidence type="ECO:0000256" key="4">
    <source>
        <dbReference type="ARBA" id="ARBA00022448"/>
    </source>
</evidence>
<keyword evidence="10" id="KW-0998">Cell outer membrane</keyword>
<dbReference type="EMBL" id="PDHH01000005">
    <property type="protein sequence ID" value="PSM51742.1"/>
    <property type="molecule type" value="Genomic_DNA"/>
</dbReference>
<accession>A0A2P8QZT5</accession>
<dbReference type="Gene3D" id="2.150.10.10">
    <property type="entry name" value="Serralysin-like metalloprotease, C-terminal"/>
    <property type="match status" value="4"/>
</dbReference>
<feature type="domain" description="Trimeric autotransporter adhesin YadA-like stalk" evidence="14">
    <location>
        <begin position="1685"/>
        <end position="1723"/>
    </location>
</feature>
<evidence type="ECO:0000313" key="16">
    <source>
        <dbReference type="Proteomes" id="UP000240535"/>
    </source>
</evidence>
<keyword evidence="9" id="KW-0472">Membrane</keyword>
<evidence type="ECO:0000256" key="3">
    <source>
        <dbReference type="ARBA" id="ARBA00005848"/>
    </source>
</evidence>
<evidence type="ECO:0000256" key="1">
    <source>
        <dbReference type="ARBA" id="ARBA00004241"/>
    </source>
</evidence>
<dbReference type="GO" id="GO:0015031">
    <property type="term" value="P:protein transport"/>
    <property type="evidence" value="ECO:0007669"/>
    <property type="project" value="UniProtKB-KW"/>
</dbReference>
<dbReference type="InterPro" id="IPR011049">
    <property type="entry name" value="Serralysin-like_metalloprot_C"/>
</dbReference>
<feature type="domain" description="Trimeric autotransporter adhesin YadA-like head" evidence="13">
    <location>
        <begin position="1639"/>
        <end position="1665"/>
    </location>
</feature>
<reference evidence="16" key="1">
    <citation type="submission" date="2017-10" db="EMBL/GenBank/DDBJ databases">
        <title>Campylobacter species from seals.</title>
        <authorList>
            <person name="Gilbert M.J."/>
            <person name="Zomer A.L."/>
            <person name="Timmerman A.J."/>
            <person name="Duim B."/>
            <person name="Wagenaar J.A."/>
        </authorList>
    </citation>
    <scope>NUCLEOTIDE SEQUENCE [LARGE SCALE GENOMIC DNA]</scope>
    <source>
        <strain evidence="16">17S00004-5</strain>
    </source>
</reference>
<dbReference type="Gene3D" id="2.20.70.140">
    <property type="match status" value="1"/>
</dbReference>
<dbReference type="GO" id="GO:0009986">
    <property type="term" value="C:cell surface"/>
    <property type="evidence" value="ECO:0007669"/>
    <property type="project" value="UniProtKB-SubCell"/>
</dbReference>
<evidence type="ECO:0000259" key="14">
    <source>
        <dbReference type="Pfam" id="PF05662"/>
    </source>
</evidence>
<dbReference type="InterPro" id="IPR008640">
    <property type="entry name" value="Adhesin_Head_dom"/>
</dbReference>
<feature type="domain" description="Trimeric autotransporter adhesin YadA-like head" evidence="13">
    <location>
        <begin position="456"/>
        <end position="481"/>
    </location>
</feature>
<dbReference type="SUPFAM" id="SSF101967">
    <property type="entry name" value="Adhesin YadA, collagen-binding domain"/>
    <property type="match status" value="4"/>
</dbReference>
<keyword evidence="5" id="KW-1134">Transmembrane beta strand</keyword>
<keyword evidence="4" id="KW-0813">Transport</keyword>
<dbReference type="Pfam" id="PF05662">
    <property type="entry name" value="YadA_stalk"/>
    <property type="match status" value="3"/>
</dbReference>
<protein>
    <submittedName>
        <fullName evidence="15">Uncharacterized protein</fullName>
    </submittedName>
</protein>
<evidence type="ECO:0000256" key="2">
    <source>
        <dbReference type="ARBA" id="ARBA00004442"/>
    </source>
</evidence>
<feature type="region of interest" description="Disordered" evidence="11">
    <location>
        <begin position="1661"/>
        <end position="1688"/>
    </location>
</feature>
<feature type="domain" description="Trimeric autotransporter adhesin YadA-like head" evidence="13">
    <location>
        <begin position="439"/>
        <end position="454"/>
    </location>
</feature>